<dbReference type="Proteomes" id="UP000423156">
    <property type="component" value="Unassembled WGS sequence"/>
</dbReference>
<evidence type="ECO:0000313" key="5">
    <source>
        <dbReference type="EMBL" id="MQO92923.1"/>
    </source>
</evidence>
<sequence length="119" mass="13915">MIELDDKLIKKFHQQKDGVYARDEEQRLCLAAQGYSICENSIAVFSNLRTDKSYIFFGKSCEVLGLGQSNSIQTLDSVWEEEIFSRIHPDDWKKRCLQELTFFRMISSSHSKGLQTDWR</sequence>
<dbReference type="EMBL" id="JANDWU010000018">
    <property type="protein sequence ID" value="MCP9549842.1"/>
    <property type="molecule type" value="Genomic_DNA"/>
</dbReference>
<dbReference type="Proteomes" id="UP001206014">
    <property type="component" value="Unassembled WGS sequence"/>
</dbReference>
<dbReference type="Gene3D" id="3.30.450.20">
    <property type="entry name" value="PAS domain"/>
    <property type="match status" value="1"/>
</dbReference>
<dbReference type="EMBL" id="VZAP01000119">
    <property type="protein sequence ID" value="MQO92923.1"/>
    <property type="molecule type" value="Genomic_DNA"/>
</dbReference>
<evidence type="ECO:0000313" key="8">
    <source>
        <dbReference type="Proteomes" id="UP000423156"/>
    </source>
</evidence>
<dbReference type="EMBL" id="VZBZ01000146">
    <property type="protein sequence ID" value="MQN78498.1"/>
    <property type="molecule type" value="Genomic_DNA"/>
</dbReference>
<proteinExistence type="predicted"/>
<dbReference type="RefSeq" id="WP_153093275.1">
    <property type="nucleotide sequence ID" value="NZ_CP152484.1"/>
</dbReference>
<reference evidence="1" key="2">
    <citation type="submission" date="2022-07" db="EMBL/GenBank/DDBJ databases">
        <title>Prevotella copri.</title>
        <authorList>
            <person name="Yang C."/>
        </authorList>
    </citation>
    <scope>NUCLEOTIDE SEQUENCE</scope>
    <source>
        <strain evidence="2">HF1805</strain>
        <strain evidence="1">HF88</strain>
    </source>
</reference>
<accession>A0A646HNQ5</accession>
<organism evidence="4 6">
    <name type="scientific">Segatella copri</name>
    <dbReference type="NCBI Taxonomy" id="165179"/>
    <lineage>
        <taxon>Bacteria</taxon>
        <taxon>Pseudomonadati</taxon>
        <taxon>Bacteroidota</taxon>
        <taxon>Bacteroidia</taxon>
        <taxon>Bacteroidales</taxon>
        <taxon>Prevotellaceae</taxon>
        <taxon>Segatella</taxon>
    </lineage>
</organism>
<reference evidence="6 7" key="1">
    <citation type="submission" date="2019-09" db="EMBL/GenBank/DDBJ databases">
        <title>Distinct polysaccharide growth profiles of human intestinal Prevotella copri isolates.</title>
        <authorList>
            <person name="Fehlner-Peach H."/>
            <person name="Magnabosco C."/>
            <person name="Raghavan V."/>
            <person name="Scher J.U."/>
            <person name="Tett A."/>
            <person name="Cox L.M."/>
            <person name="Gottsegen C."/>
            <person name="Watters A."/>
            <person name="Wiltshire- Gordon J.D."/>
            <person name="Segata N."/>
            <person name="Bonneau R."/>
            <person name="Littman D.R."/>
        </authorList>
    </citation>
    <scope>NUCLEOTIDE SEQUENCE [LARGE SCALE GENOMIC DNA]</scope>
    <source>
        <strain evidence="3 8">BU41712</strain>
        <strain evidence="7">iAU3127</strain>
        <strain evidence="5">IAU3127</strain>
        <strain evidence="6">iP54</strain>
    </source>
</reference>
<evidence type="ECO:0000313" key="4">
    <source>
        <dbReference type="EMBL" id="MQN88912.1"/>
    </source>
</evidence>
<gene>
    <name evidence="5" type="ORF">F7D31_09675</name>
    <name evidence="4" type="ORF">F7D59_03315</name>
    <name evidence="3" type="ORF">F7D71_11670</name>
    <name evidence="2" type="ORF">NNC68_10215</name>
    <name evidence="1" type="ORF">NND11_04400</name>
</gene>
<dbReference type="Proteomes" id="UP000421283">
    <property type="component" value="Unassembled WGS sequence"/>
</dbReference>
<name>A0A646HNQ5_9BACT</name>
<protein>
    <submittedName>
        <fullName evidence="4">Uncharacterized protein</fullName>
    </submittedName>
</protein>
<dbReference type="Proteomes" id="UP001205506">
    <property type="component" value="Unassembled WGS sequence"/>
</dbReference>
<dbReference type="Proteomes" id="UP000420635">
    <property type="component" value="Unassembled WGS sequence"/>
</dbReference>
<comment type="caution">
    <text evidence="4">The sequence shown here is derived from an EMBL/GenBank/DDBJ whole genome shotgun (WGS) entry which is preliminary data.</text>
</comment>
<dbReference type="EMBL" id="JANDXR010000003">
    <property type="protein sequence ID" value="MCP9500792.1"/>
    <property type="molecule type" value="Genomic_DNA"/>
</dbReference>
<dbReference type="EMBL" id="VZBQ01000040">
    <property type="protein sequence ID" value="MQN88912.1"/>
    <property type="molecule type" value="Genomic_DNA"/>
</dbReference>
<dbReference type="AlphaFoldDB" id="A0A646HNQ5"/>
<evidence type="ECO:0000313" key="6">
    <source>
        <dbReference type="Proteomes" id="UP000420635"/>
    </source>
</evidence>
<evidence type="ECO:0000313" key="2">
    <source>
        <dbReference type="EMBL" id="MCP9549842.1"/>
    </source>
</evidence>
<reference evidence="4" key="3">
    <citation type="submission" date="2022-12" db="EMBL/GenBank/DDBJ databases">
        <title>Distinct polysaccharide growth profiles of human intestinal Prevotella copri isolates.</title>
        <authorList>
            <person name="Fehlner-Peach H."/>
            <person name="Magnabosco C."/>
            <person name="Raghavan V."/>
            <person name="Scher J.U."/>
            <person name="Tett A."/>
            <person name="Cox L.M."/>
            <person name="Gottsegen C."/>
            <person name="Watters A."/>
            <person name="Wiltshire- Gordon J.D."/>
            <person name="Segata N."/>
            <person name="Bonneau R."/>
            <person name="Littman D.R."/>
        </authorList>
    </citation>
    <scope>NUCLEOTIDE SEQUENCE</scope>
    <source>
        <strain evidence="4">IP54</strain>
    </source>
</reference>
<evidence type="ECO:0000313" key="3">
    <source>
        <dbReference type="EMBL" id="MQN78498.1"/>
    </source>
</evidence>
<evidence type="ECO:0000313" key="7">
    <source>
        <dbReference type="Proteomes" id="UP000421283"/>
    </source>
</evidence>
<evidence type="ECO:0000313" key="1">
    <source>
        <dbReference type="EMBL" id="MCP9500792.1"/>
    </source>
</evidence>